<feature type="compositionally biased region" description="Basic and acidic residues" evidence="1">
    <location>
        <begin position="101"/>
        <end position="141"/>
    </location>
</feature>
<keyword evidence="3" id="KW-1185">Reference proteome</keyword>
<reference evidence="2 3" key="1">
    <citation type="journal article" date="2019" name="Nat. Plants">
        <title>Genome sequencing of Musa balbisiana reveals subgenome evolution and function divergence in polyploid bananas.</title>
        <authorList>
            <person name="Yao X."/>
        </authorList>
    </citation>
    <scope>NUCLEOTIDE SEQUENCE [LARGE SCALE GENOMIC DNA]</scope>
    <source>
        <strain evidence="3">cv. DH-PKW</strain>
        <tissue evidence="2">Leaves</tissue>
    </source>
</reference>
<feature type="region of interest" description="Disordered" evidence="1">
    <location>
        <begin position="98"/>
        <end position="141"/>
    </location>
</feature>
<organism evidence="2 3">
    <name type="scientific">Musa balbisiana</name>
    <name type="common">Banana</name>
    <dbReference type="NCBI Taxonomy" id="52838"/>
    <lineage>
        <taxon>Eukaryota</taxon>
        <taxon>Viridiplantae</taxon>
        <taxon>Streptophyta</taxon>
        <taxon>Embryophyta</taxon>
        <taxon>Tracheophyta</taxon>
        <taxon>Spermatophyta</taxon>
        <taxon>Magnoliopsida</taxon>
        <taxon>Liliopsida</taxon>
        <taxon>Zingiberales</taxon>
        <taxon>Musaceae</taxon>
        <taxon>Musa</taxon>
    </lineage>
</organism>
<evidence type="ECO:0000313" key="3">
    <source>
        <dbReference type="Proteomes" id="UP000317650"/>
    </source>
</evidence>
<accession>A0A4S8IEC1</accession>
<dbReference type="Proteomes" id="UP000317650">
    <property type="component" value="Chromosome 9"/>
</dbReference>
<protein>
    <submittedName>
        <fullName evidence="2">Uncharacterized protein</fullName>
    </submittedName>
</protein>
<name>A0A4S8IEC1_MUSBA</name>
<gene>
    <name evidence="2" type="ORF">C4D60_Mb09t05860</name>
</gene>
<dbReference type="EMBL" id="PYDT01000010">
    <property type="protein sequence ID" value="THU46525.1"/>
    <property type="molecule type" value="Genomic_DNA"/>
</dbReference>
<sequence>MRREAVFTKAGSPGHALMAKVFDSEIVLRKGRAGALAPPGSPSASSDRHCRLHELVQEIFTGPKISMTTAITHSSAVGTPKPALVIVGNLFKNRLGSSPGLEKREGLERQKEIKENQRTGHPEDRRREERGRGREGKKEGHGRVQAFGVLDRLAVRRPLVGHFHRRGRRLAGRVGGVSFDHRCLVFSEASSQGVRFVFASQVGAELRVPVLLLLRGRGQSGDGSHTAALHGDTVLRRSDSLLTALSGVAYVHMCEIDMESAGLQKKWCCCMAMS</sequence>
<evidence type="ECO:0000256" key="1">
    <source>
        <dbReference type="SAM" id="MobiDB-lite"/>
    </source>
</evidence>
<evidence type="ECO:0000313" key="2">
    <source>
        <dbReference type="EMBL" id="THU46525.1"/>
    </source>
</evidence>
<comment type="caution">
    <text evidence="2">The sequence shown here is derived from an EMBL/GenBank/DDBJ whole genome shotgun (WGS) entry which is preliminary data.</text>
</comment>
<dbReference type="AlphaFoldDB" id="A0A4S8IEC1"/>
<proteinExistence type="predicted"/>